<protein>
    <submittedName>
        <fullName evidence="2">Uncharacterized protein</fullName>
    </submittedName>
</protein>
<gene>
    <name evidence="2" type="ORF">AVEN_156987_1</name>
</gene>
<keyword evidence="3" id="KW-1185">Reference proteome</keyword>
<reference evidence="2 3" key="1">
    <citation type="journal article" date="2019" name="Sci. Rep.">
        <title>Orb-weaving spider Araneus ventricosus genome elucidates the spidroin gene catalogue.</title>
        <authorList>
            <person name="Kono N."/>
            <person name="Nakamura H."/>
            <person name="Ohtoshi R."/>
            <person name="Moran D.A.P."/>
            <person name="Shinohara A."/>
            <person name="Yoshida Y."/>
            <person name="Fujiwara M."/>
            <person name="Mori M."/>
            <person name="Tomita M."/>
            <person name="Arakawa K."/>
        </authorList>
    </citation>
    <scope>NUCLEOTIDE SEQUENCE [LARGE SCALE GENOMIC DNA]</scope>
</reference>
<evidence type="ECO:0000313" key="2">
    <source>
        <dbReference type="EMBL" id="GBN45326.1"/>
    </source>
</evidence>
<dbReference type="EMBL" id="BGPR01010284">
    <property type="protein sequence ID" value="GBN45326.1"/>
    <property type="molecule type" value="Genomic_DNA"/>
</dbReference>
<sequence length="139" mass="16208">MYTVLTNYLRIRQSKCDSQLSDSRVWKRNQIRLRVDRRHHLQSICLQDVVLADQTDENLLGLSLVASATASTLQPRLSPKRFSSDDDDDDEMMSPTVDETATQRILSSWNWALIKRWDKCINIGGFMLKNKIVWKLLLR</sequence>
<proteinExistence type="predicted"/>
<accession>A0A4Y2P5N1</accession>
<organism evidence="2 3">
    <name type="scientific">Araneus ventricosus</name>
    <name type="common">Orbweaver spider</name>
    <name type="synonym">Epeira ventricosa</name>
    <dbReference type="NCBI Taxonomy" id="182803"/>
    <lineage>
        <taxon>Eukaryota</taxon>
        <taxon>Metazoa</taxon>
        <taxon>Ecdysozoa</taxon>
        <taxon>Arthropoda</taxon>
        <taxon>Chelicerata</taxon>
        <taxon>Arachnida</taxon>
        <taxon>Araneae</taxon>
        <taxon>Araneomorphae</taxon>
        <taxon>Entelegynae</taxon>
        <taxon>Araneoidea</taxon>
        <taxon>Araneidae</taxon>
        <taxon>Araneus</taxon>
    </lineage>
</organism>
<evidence type="ECO:0000313" key="3">
    <source>
        <dbReference type="Proteomes" id="UP000499080"/>
    </source>
</evidence>
<name>A0A4Y2P5N1_ARAVE</name>
<comment type="caution">
    <text evidence="2">The sequence shown here is derived from an EMBL/GenBank/DDBJ whole genome shotgun (WGS) entry which is preliminary data.</text>
</comment>
<dbReference type="AlphaFoldDB" id="A0A4Y2P5N1"/>
<dbReference type="Proteomes" id="UP000499080">
    <property type="component" value="Unassembled WGS sequence"/>
</dbReference>
<evidence type="ECO:0000256" key="1">
    <source>
        <dbReference type="SAM" id="MobiDB-lite"/>
    </source>
</evidence>
<feature type="region of interest" description="Disordered" evidence="1">
    <location>
        <begin position="74"/>
        <end position="97"/>
    </location>
</feature>